<dbReference type="InterPro" id="IPR021884">
    <property type="entry name" value="Ice-bd_prot"/>
</dbReference>
<gene>
    <name evidence="4" type="ORF">I5803_14740</name>
</gene>
<feature type="domain" description="SbsA Ig-like" evidence="3">
    <location>
        <begin position="53"/>
        <end position="158"/>
    </location>
</feature>
<dbReference type="Gene3D" id="2.60.40.1220">
    <property type="match status" value="3"/>
</dbReference>
<dbReference type="InterPro" id="IPR014755">
    <property type="entry name" value="Cu-Rt/internalin_Ig-like"/>
</dbReference>
<name>A0A931H608_9BURK</name>
<keyword evidence="2" id="KW-0732">Signal</keyword>
<protein>
    <submittedName>
        <fullName evidence="4">DUF3494 domain-containing protein</fullName>
    </submittedName>
</protein>
<dbReference type="Pfam" id="PF11999">
    <property type="entry name" value="Ice_binding"/>
    <property type="match status" value="1"/>
</dbReference>
<evidence type="ECO:0000313" key="5">
    <source>
        <dbReference type="Proteomes" id="UP000651050"/>
    </source>
</evidence>
<comment type="similarity">
    <text evidence="1">Belongs to the ice-binding protein family.</text>
</comment>
<evidence type="ECO:0000256" key="1">
    <source>
        <dbReference type="ARBA" id="ARBA00005445"/>
    </source>
</evidence>
<dbReference type="EMBL" id="JADWYS010000001">
    <property type="protein sequence ID" value="MBG9389290.1"/>
    <property type="molecule type" value="Genomic_DNA"/>
</dbReference>
<dbReference type="RefSeq" id="WP_196987096.1">
    <property type="nucleotide sequence ID" value="NZ_JADWYS010000001.1"/>
</dbReference>
<proteinExistence type="inferred from homology"/>
<dbReference type="InterPro" id="IPR032812">
    <property type="entry name" value="SbsA_Ig"/>
</dbReference>
<accession>A0A931H608</accession>
<evidence type="ECO:0000313" key="4">
    <source>
        <dbReference type="EMBL" id="MBG9389290.1"/>
    </source>
</evidence>
<reference evidence="4" key="1">
    <citation type="submission" date="2020-11" db="EMBL/GenBank/DDBJ databases">
        <title>Bacterial whole genome sequence for Caenimonas sp. DR4.4.</title>
        <authorList>
            <person name="Le V."/>
            <person name="Ko S.-R."/>
            <person name="Ahn C.-Y."/>
            <person name="Oh H.-M."/>
        </authorList>
    </citation>
    <scope>NUCLEOTIDE SEQUENCE</scope>
    <source>
        <strain evidence="4">DR4.4</strain>
    </source>
</reference>
<dbReference type="AlphaFoldDB" id="A0A931H608"/>
<evidence type="ECO:0000256" key="2">
    <source>
        <dbReference type="ARBA" id="ARBA00022729"/>
    </source>
</evidence>
<keyword evidence="5" id="KW-1185">Reference proteome</keyword>
<comment type="caution">
    <text evidence="4">The sequence shown here is derived from an EMBL/GenBank/DDBJ whole genome shotgun (WGS) entry which is preliminary data.</text>
</comment>
<feature type="domain" description="SbsA Ig-like" evidence="3">
    <location>
        <begin position="292"/>
        <end position="401"/>
    </location>
</feature>
<evidence type="ECO:0000259" key="3">
    <source>
        <dbReference type="Pfam" id="PF13205"/>
    </source>
</evidence>
<feature type="domain" description="SbsA Ig-like" evidence="3">
    <location>
        <begin position="165"/>
        <end position="282"/>
    </location>
</feature>
<sequence>MNRLQSIRPWLAAIVVGALVACGGGGRDPILGFDGTSVPPTPVVPVVPPGTPAPPTVTAVAPVNNATGVATNNTVITAAFSEAMSPLPVGGFTVTCAAPCANAAGTFALDGTARIATFTLAPGSSLAAATTYTGTITGAKSLATGLAIAGPFVWTFSTGVAPDLTRPRVTLTVPPTTSPGPTTGVATNTAITAVFTEDMAPATISAASFTVGCAAPCVAPAGTVSYGVASRTAVFLPAAVLAANTTYNVTITTAATDLAGNALAGNQAALPAASNYLWSFTTAAAPAPAGNVTVQSTNPSNGASSVCPDATINATFSVPSGLQVDPGTINSGVFTVTGGAPVVASSVALDNATGRIATFTPLAPLTVGTTYTAKIKGGAAGVADLAVPANTMLADSSWTFTVASCVIPPVPPTIALGSASLFGAFGGSAGVTSQGLNTVINGNIGTTAVSTAVTGFHDAGPGCTYTETPLNVGTVNGLIYTAAPPPTVGCPNEGTATTFSIATQARADALKAYNALAAMPGGPDPGAGNLANKTLAPGVYTAAAGSFKIEGGNLTLDAQGNANAVWVFQMATTLTVGGPGAAFPSSVILTNGAQAKNVFWQVGSAATINAAGGGTMVGTVIAQSGAAISTPGNAAIVRINGRVLSLGASVTMVNTVINVPAP</sequence>
<dbReference type="PROSITE" id="PS51257">
    <property type="entry name" value="PROKAR_LIPOPROTEIN"/>
    <property type="match status" value="1"/>
</dbReference>
<organism evidence="4 5">
    <name type="scientific">Caenimonas aquaedulcis</name>
    <dbReference type="NCBI Taxonomy" id="2793270"/>
    <lineage>
        <taxon>Bacteria</taxon>
        <taxon>Pseudomonadati</taxon>
        <taxon>Pseudomonadota</taxon>
        <taxon>Betaproteobacteria</taxon>
        <taxon>Burkholderiales</taxon>
        <taxon>Comamonadaceae</taxon>
        <taxon>Caenimonas</taxon>
    </lineage>
</organism>
<dbReference type="Pfam" id="PF13205">
    <property type="entry name" value="Big_5"/>
    <property type="match status" value="3"/>
</dbReference>
<dbReference type="Proteomes" id="UP000651050">
    <property type="component" value="Unassembled WGS sequence"/>
</dbReference>